<name>A0AAU9IFM1_9CILI</name>
<evidence type="ECO:0000313" key="1">
    <source>
        <dbReference type="EMBL" id="CAG9312902.1"/>
    </source>
</evidence>
<reference evidence="1" key="1">
    <citation type="submission" date="2021-09" db="EMBL/GenBank/DDBJ databases">
        <authorList>
            <consortium name="AG Swart"/>
            <person name="Singh M."/>
            <person name="Singh A."/>
            <person name="Seah K."/>
            <person name="Emmerich C."/>
        </authorList>
    </citation>
    <scope>NUCLEOTIDE SEQUENCE</scope>
    <source>
        <strain evidence="1">ATCC30299</strain>
    </source>
</reference>
<gene>
    <name evidence="1" type="ORF">BSTOLATCC_MIC7694</name>
</gene>
<dbReference type="AlphaFoldDB" id="A0AAU9IFM1"/>
<comment type="caution">
    <text evidence="1">The sequence shown here is derived from an EMBL/GenBank/DDBJ whole genome shotgun (WGS) entry which is preliminary data.</text>
</comment>
<dbReference type="PANTHER" id="PTHR16231:SF4">
    <property type="entry name" value="COMM DOMAIN-CONTAINING PROTEIN 4"/>
    <property type="match status" value="1"/>
</dbReference>
<dbReference type="Proteomes" id="UP001162131">
    <property type="component" value="Unassembled WGS sequence"/>
</dbReference>
<evidence type="ECO:0000313" key="2">
    <source>
        <dbReference type="Proteomes" id="UP001162131"/>
    </source>
</evidence>
<dbReference type="PANTHER" id="PTHR16231">
    <property type="entry name" value="COMM DOMAIN-CONTAINING PROTEIN 4-8 FAMILY MEMBER"/>
    <property type="match status" value="1"/>
</dbReference>
<organism evidence="1 2">
    <name type="scientific">Blepharisma stoltei</name>
    <dbReference type="NCBI Taxonomy" id="1481888"/>
    <lineage>
        <taxon>Eukaryota</taxon>
        <taxon>Sar</taxon>
        <taxon>Alveolata</taxon>
        <taxon>Ciliophora</taxon>
        <taxon>Postciliodesmatophora</taxon>
        <taxon>Heterotrichea</taxon>
        <taxon>Heterotrichida</taxon>
        <taxon>Blepharismidae</taxon>
        <taxon>Blepharisma</taxon>
    </lineage>
</organism>
<proteinExistence type="predicted"/>
<accession>A0AAU9IFM1</accession>
<evidence type="ECO:0008006" key="3">
    <source>
        <dbReference type="Google" id="ProtNLM"/>
    </source>
</evidence>
<sequence>MRFKFCGDIEPPEWLLAEVNQLSRITAVRIKLISTIIAKQISENKFDMEKAWKLSSDCGLSKEEIQSALASIHFIFSTAAKFSVTSNVLNDEIGQLGLPLENALALSKTYGDHLNNMQRSLENSFLRVSKVENISWKVDLDLRTKSTDASIVVTTSDLQRHPVCLSAPQLNLLIQELSRAKNLMEKISRPAELN</sequence>
<keyword evidence="2" id="KW-1185">Reference proteome</keyword>
<protein>
    <recommendedName>
        <fullName evidence="3">COMM domain-containing protein</fullName>
    </recommendedName>
</protein>
<dbReference type="Pfam" id="PF21672">
    <property type="entry name" value="COMM_HN"/>
    <property type="match status" value="1"/>
</dbReference>
<dbReference type="EMBL" id="CAJZBQ010000009">
    <property type="protein sequence ID" value="CAG9312902.1"/>
    <property type="molecule type" value="Genomic_DNA"/>
</dbReference>
<dbReference type="InterPro" id="IPR047155">
    <property type="entry name" value="COMMD4/6/7/8"/>
</dbReference>